<name>A0AAV4R7R6_9ARAC</name>
<keyword evidence="1" id="KW-0812">Transmembrane</keyword>
<evidence type="ECO:0008006" key="4">
    <source>
        <dbReference type="Google" id="ProtNLM"/>
    </source>
</evidence>
<sequence>MEEYTFVSQYPETTKSAFTFLHPFNLPIWTCILVSLVIVSVCFAMLKEWYTFSSRSTISTLPKHSWATFRCRQEFVEVQYFDHLLGVLCKIYPLLLYFDSVVVSYTASERISDTKFS</sequence>
<dbReference type="AlphaFoldDB" id="A0AAV4R7R6"/>
<dbReference type="Proteomes" id="UP001054837">
    <property type="component" value="Unassembled WGS sequence"/>
</dbReference>
<reference evidence="2 3" key="1">
    <citation type="submission" date="2021-06" db="EMBL/GenBank/DDBJ databases">
        <title>Caerostris darwini draft genome.</title>
        <authorList>
            <person name="Kono N."/>
            <person name="Arakawa K."/>
        </authorList>
    </citation>
    <scope>NUCLEOTIDE SEQUENCE [LARGE SCALE GENOMIC DNA]</scope>
</reference>
<protein>
    <recommendedName>
        <fullName evidence="4">ATP synthase F0 subunit 8</fullName>
    </recommendedName>
</protein>
<evidence type="ECO:0000313" key="2">
    <source>
        <dbReference type="EMBL" id="GIY16686.1"/>
    </source>
</evidence>
<comment type="caution">
    <text evidence="2">The sequence shown here is derived from an EMBL/GenBank/DDBJ whole genome shotgun (WGS) entry which is preliminary data.</text>
</comment>
<accession>A0AAV4R7R6</accession>
<evidence type="ECO:0000313" key="3">
    <source>
        <dbReference type="Proteomes" id="UP001054837"/>
    </source>
</evidence>
<keyword evidence="3" id="KW-1185">Reference proteome</keyword>
<evidence type="ECO:0000256" key="1">
    <source>
        <dbReference type="SAM" id="Phobius"/>
    </source>
</evidence>
<gene>
    <name evidence="2" type="ORF">CDAR_426681</name>
</gene>
<dbReference type="EMBL" id="BPLQ01005719">
    <property type="protein sequence ID" value="GIY16686.1"/>
    <property type="molecule type" value="Genomic_DNA"/>
</dbReference>
<feature type="transmembrane region" description="Helical" evidence="1">
    <location>
        <begin position="26"/>
        <end position="46"/>
    </location>
</feature>
<proteinExistence type="predicted"/>
<organism evidence="2 3">
    <name type="scientific">Caerostris darwini</name>
    <dbReference type="NCBI Taxonomy" id="1538125"/>
    <lineage>
        <taxon>Eukaryota</taxon>
        <taxon>Metazoa</taxon>
        <taxon>Ecdysozoa</taxon>
        <taxon>Arthropoda</taxon>
        <taxon>Chelicerata</taxon>
        <taxon>Arachnida</taxon>
        <taxon>Araneae</taxon>
        <taxon>Araneomorphae</taxon>
        <taxon>Entelegynae</taxon>
        <taxon>Araneoidea</taxon>
        <taxon>Araneidae</taxon>
        <taxon>Caerostris</taxon>
    </lineage>
</organism>
<dbReference type="Gene3D" id="1.10.287.70">
    <property type="match status" value="1"/>
</dbReference>
<keyword evidence="1" id="KW-0472">Membrane</keyword>
<keyword evidence="1" id="KW-1133">Transmembrane helix</keyword>